<gene>
    <name evidence="2" type="ORF">SORBI_3002G309150</name>
</gene>
<feature type="region of interest" description="Disordered" evidence="1">
    <location>
        <begin position="46"/>
        <end position="82"/>
    </location>
</feature>
<reference evidence="3" key="2">
    <citation type="journal article" date="2018" name="Plant J.">
        <title>The Sorghum bicolor reference genome: improved assembly, gene annotations, a transcriptome atlas, and signatures of genome organization.</title>
        <authorList>
            <person name="McCormick R.F."/>
            <person name="Truong S.K."/>
            <person name="Sreedasyam A."/>
            <person name="Jenkins J."/>
            <person name="Shu S."/>
            <person name="Sims D."/>
            <person name="Kennedy M."/>
            <person name="Amirebrahimi M."/>
            <person name="Weers B.D."/>
            <person name="McKinley B."/>
            <person name="Mattison A."/>
            <person name="Morishige D.T."/>
            <person name="Grimwood J."/>
            <person name="Schmutz J."/>
            <person name="Mullet J.E."/>
        </authorList>
    </citation>
    <scope>NUCLEOTIDE SEQUENCE [LARGE SCALE GENOMIC DNA]</scope>
    <source>
        <strain evidence="3">cv. BTx623</strain>
    </source>
</reference>
<proteinExistence type="predicted"/>
<dbReference type="Proteomes" id="UP000000768">
    <property type="component" value="Chromosome 2"/>
</dbReference>
<keyword evidence="3" id="KW-1185">Reference proteome</keyword>
<dbReference type="InParanoid" id="A0A1W0W6F3"/>
<name>A0A1W0W6F3_SORBI</name>
<dbReference type="Gramene" id="OQU89979">
    <property type="protein sequence ID" value="OQU89979"/>
    <property type="gene ID" value="SORBI_3002G309150"/>
</dbReference>
<evidence type="ECO:0000313" key="3">
    <source>
        <dbReference type="Proteomes" id="UP000000768"/>
    </source>
</evidence>
<reference evidence="2 3" key="1">
    <citation type="journal article" date="2009" name="Nature">
        <title>The Sorghum bicolor genome and the diversification of grasses.</title>
        <authorList>
            <person name="Paterson A.H."/>
            <person name="Bowers J.E."/>
            <person name="Bruggmann R."/>
            <person name="Dubchak I."/>
            <person name="Grimwood J."/>
            <person name="Gundlach H."/>
            <person name="Haberer G."/>
            <person name="Hellsten U."/>
            <person name="Mitros T."/>
            <person name="Poliakov A."/>
            <person name="Schmutz J."/>
            <person name="Spannagl M."/>
            <person name="Tang H."/>
            <person name="Wang X."/>
            <person name="Wicker T."/>
            <person name="Bharti A.K."/>
            <person name="Chapman J."/>
            <person name="Feltus F.A."/>
            <person name="Gowik U."/>
            <person name="Grigoriev I.V."/>
            <person name="Lyons E."/>
            <person name="Maher C.A."/>
            <person name="Martis M."/>
            <person name="Narechania A."/>
            <person name="Otillar R.P."/>
            <person name="Penning B.W."/>
            <person name="Salamov A.A."/>
            <person name="Wang Y."/>
            <person name="Zhang L."/>
            <person name="Carpita N.C."/>
            <person name="Freeling M."/>
            <person name="Gingle A.R."/>
            <person name="Hash C.T."/>
            <person name="Keller B."/>
            <person name="Klein P."/>
            <person name="Kresovich S."/>
            <person name="McCann M.C."/>
            <person name="Ming R."/>
            <person name="Peterson D.G."/>
            <person name="Mehboob-ur-Rahman"/>
            <person name="Ware D."/>
            <person name="Westhoff P."/>
            <person name="Mayer K.F."/>
            <person name="Messing J."/>
            <person name="Rokhsar D.S."/>
        </authorList>
    </citation>
    <scope>NUCLEOTIDE SEQUENCE [LARGE SCALE GENOMIC DNA]</scope>
    <source>
        <strain evidence="3">cv. BTx623</strain>
    </source>
</reference>
<sequence>MAVNVNWCSENFPLWTNPRYNLFRFCLLFALSEAETISFDLSQYNTAPSFHRPESSSRSQLRRDRESRTLGASDHLNGEKKRDKMWPRCETYHL</sequence>
<dbReference type="FunCoup" id="A0A1W0W6F3">
    <property type="interactions" value="131"/>
</dbReference>
<protein>
    <submittedName>
        <fullName evidence="2">Uncharacterized protein</fullName>
    </submittedName>
</protein>
<dbReference type="EMBL" id="CM000761">
    <property type="protein sequence ID" value="OQU89979.1"/>
    <property type="molecule type" value="Genomic_DNA"/>
</dbReference>
<organism evidence="2 3">
    <name type="scientific">Sorghum bicolor</name>
    <name type="common">Sorghum</name>
    <name type="synonym">Sorghum vulgare</name>
    <dbReference type="NCBI Taxonomy" id="4558"/>
    <lineage>
        <taxon>Eukaryota</taxon>
        <taxon>Viridiplantae</taxon>
        <taxon>Streptophyta</taxon>
        <taxon>Embryophyta</taxon>
        <taxon>Tracheophyta</taxon>
        <taxon>Spermatophyta</taxon>
        <taxon>Magnoliopsida</taxon>
        <taxon>Liliopsida</taxon>
        <taxon>Poales</taxon>
        <taxon>Poaceae</taxon>
        <taxon>PACMAD clade</taxon>
        <taxon>Panicoideae</taxon>
        <taxon>Andropogonodae</taxon>
        <taxon>Andropogoneae</taxon>
        <taxon>Sorghinae</taxon>
        <taxon>Sorghum</taxon>
    </lineage>
</organism>
<dbReference type="eggNOG" id="ENOG502QSZE">
    <property type="taxonomic scope" value="Eukaryota"/>
</dbReference>
<accession>A0A1W0W6F3</accession>
<feature type="compositionally biased region" description="Basic and acidic residues" evidence="1">
    <location>
        <begin position="51"/>
        <end position="68"/>
    </location>
</feature>
<evidence type="ECO:0000313" key="2">
    <source>
        <dbReference type="EMBL" id="OQU89979.1"/>
    </source>
</evidence>
<dbReference type="AlphaFoldDB" id="A0A1W0W6F3"/>
<evidence type="ECO:0000256" key="1">
    <source>
        <dbReference type="SAM" id="MobiDB-lite"/>
    </source>
</evidence>